<evidence type="ECO:0000256" key="1">
    <source>
        <dbReference type="SAM" id="MobiDB-lite"/>
    </source>
</evidence>
<accession>A0A8X7S9L6</accession>
<dbReference type="AlphaFoldDB" id="A0A8X7S9L6"/>
<keyword evidence="3" id="KW-1185">Reference proteome</keyword>
<reference evidence="2 3" key="1">
    <citation type="submission" date="2020-02" db="EMBL/GenBank/DDBJ databases">
        <authorList>
            <person name="Ma Q."/>
            <person name="Huang Y."/>
            <person name="Song X."/>
            <person name="Pei D."/>
        </authorList>
    </citation>
    <scope>NUCLEOTIDE SEQUENCE [LARGE SCALE GENOMIC DNA]</scope>
    <source>
        <strain evidence="2">Sxm20200214</strain>
        <tissue evidence="2">Leaf</tissue>
    </source>
</reference>
<evidence type="ECO:0000313" key="3">
    <source>
        <dbReference type="Proteomes" id="UP000886595"/>
    </source>
</evidence>
<feature type="region of interest" description="Disordered" evidence="1">
    <location>
        <begin position="1"/>
        <end position="25"/>
    </location>
</feature>
<protein>
    <submittedName>
        <fullName evidence="2">Uncharacterized protein</fullName>
    </submittedName>
</protein>
<proteinExistence type="predicted"/>
<gene>
    <name evidence="2" type="ORF">Bca52824_036541</name>
</gene>
<sequence>MEYKVRKENNGKRKAEKDQAHNNSLKSQKNGVACIEVLSKNYFHVYIKELEESLNNGFTKLSSEI</sequence>
<evidence type="ECO:0000313" key="2">
    <source>
        <dbReference type="EMBL" id="KAG2300069.1"/>
    </source>
</evidence>
<dbReference type="EMBL" id="JAAMPC010000008">
    <property type="protein sequence ID" value="KAG2300069.1"/>
    <property type="molecule type" value="Genomic_DNA"/>
</dbReference>
<feature type="compositionally biased region" description="Basic and acidic residues" evidence="1">
    <location>
        <begin position="1"/>
        <end position="20"/>
    </location>
</feature>
<organism evidence="2 3">
    <name type="scientific">Brassica carinata</name>
    <name type="common">Ethiopian mustard</name>
    <name type="synonym">Abyssinian cabbage</name>
    <dbReference type="NCBI Taxonomy" id="52824"/>
    <lineage>
        <taxon>Eukaryota</taxon>
        <taxon>Viridiplantae</taxon>
        <taxon>Streptophyta</taxon>
        <taxon>Embryophyta</taxon>
        <taxon>Tracheophyta</taxon>
        <taxon>Spermatophyta</taxon>
        <taxon>Magnoliopsida</taxon>
        <taxon>eudicotyledons</taxon>
        <taxon>Gunneridae</taxon>
        <taxon>Pentapetalae</taxon>
        <taxon>rosids</taxon>
        <taxon>malvids</taxon>
        <taxon>Brassicales</taxon>
        <taxon>Brassicaceae</taxon>
        <taxon>Brassiceae</taxon>
        <taxon>Brassica</taxon>
    </lineage>
</organism>
<dbReference type="Proteomes" id="UP000886595">
    <property type="component" value="Unassembled WGS sequence"/>
</dbReference>
<name>A0A8X7S9L6_BRACI</name>
<comment type="caution">
    <text evidence="2">The sequence shown here is derived from an EMBL/GenBank/DDBJ whole genome shotgun (WGS) entry which is preliminary data.</text>
</comment>